<comment type="similarity">
    <text evidence="8">Belongs to the SecE/SEC61-gamma family.</text>
</comment>
<dbReference type="HAMAP" id="MF_00422">
    <property type="entry name" value="SecE"/>
    <property type="match status" value="1"/>
</dbReference>
<comment type="subcellular location">
    <subcellularLocation>
        <location evidence="8">Cell membrane</location>
        <topology evidence="8">Single-pass membrane protein</topology>
    </subcellularLocation>
    <subcellularLocation>
        <location evidence="1">Membrane</location>
    </subcellularLocation>
</comment>
<keyword evidence="4 8" id="KW-0653">Protein transport</keyword>
<protein>
    <recommendedName>
        <fullName evidence="8">Protein translocase subunit SecE</fullName>
    </recommendedName>
</protein>
<evidence type="ECO:0000313" key="10">
    <source>
        <dbReference type="Proteomes" id="UP001202717"/>
    </source>
</evidence>
<evidence type="ECO:0000256" key="3">
    <source>
        <dbReference type="ARBA" id="ARBA00022692"/>
    </source>
</evidence>
<organism evidence="9 10">
    <name type="scientific">Psychroserpens ponticola</name>
    <dbReference type="NCBI Taxonomy" id="2932268"/>
    <lineage>
        <taxon>Bacteria</taxon>
        <taxon>Pseudomonadati</taxon>
        <taxon>Bacteroidota</taxon>
        <taxon>Flavobacteriia</taxon>
        <taxon>Flavobacteriales</taxon>
        <taxon>Flavobacteriaceae</taxon>
        <taxon>Psychroserpens</taxon>
    </lineage>
</organism>
<feature type="transmembrane region" description="Helical" evidence="8">
    <location>
        <begin position="27"/>
        <end position="48"/>
    </location>
</feature>
<comment type="function">
    <text evidence="8">Essential subunit of the Sec protein translocation channel SecYEG. Clamps together the 2 halves of SecY. May contact the channel plug during translocation.</text>
</comment>
<keyword evidence="8" id="KW-1003">Cell membrane</keyword>
<keyword evidence="6 8" id="KW-0811">Translocation</keyword>
<gene>
    <name evidence="8 9" type="primary">secE</name>
    <name evidence="9" type="ORF">MUN68_012040</name>
</gene>
<name>A0ABY7RV00_9FLAO</name>
<dbReference type="InterPro" id="IPR005807">
    <property type="entry name" value="SecE_bac"/>
</dbReference>
<reference evidence="9 10" key="1">
    <citation type="submission" date="2023-01" db="EMBL/GenBank/DDBJ databases">
        <title>Psychroserpens ponticola sp. nov., isolated from seawater.</title>
        <authorList>
            <person name="Kristyanto S."/>
            <person name="Jung J."/>
            <person name="Kim J.M."/>
            <person name="Jeon C.O."/>
        </authorList>
    </citation>
    <scope>NUCLEOTIDE SEQUENCE [LARGE SCALE GENOMIC DNA]</scope>
    <source>
        <strain evidence="9 10">MSW6</strain>
    </source>
</reference>
<evidence type="ECO:0000256" key="8">
    <source>
        <dbReference type="HAMAP-Rule" id="MF_00422"/>
    </source>
</evidence>
<dbReference type="Pfam" id="PF00584">
    <property type="entry name" value="SecE"/>
    <property type="match status" value="1"/>
</dbReference>
<keyword evidence="10" id="KW-1185">Reference proteome</keyword>
<keyword evidence="7 8" id="KW-0472">Membrane</keyword>
<keyword evidence="5 8" id="KW-1133">Transmembrane helix</keyword>
<evidence type="ECO:0000256" key="4">
    <source>
        <dbReference type="ARBA" id="ARBA00022927"/>
    </source>
</evidence>
<dbReference type="RefSeq" id="WP_033959310.1">
    <property type="nucleotide sequence ID" value="NZ_CP116221.1"/>
</dbReference>
<dbReference type="InterPro" id="IPR001901">
    <property type="entry name" value="Translocase_SecE/Sec61-g"/>
</dbReference>
<accession>A0ABY7RV00</accession>
<dbReference type="EMBL" id="CP116221">
    <property type="protein sequence ID" value="WCO00798.1"/>
    <property type="molecule type" value="Genomic_DNA"/>
</dbReference>
<evidence type="ECO:0000256" key="6">
    <source>
        <dbReference type="ARBA" id="ARBA00023010"/>
    </source>
</evidence>
<evidence type="ECO:0000256" key="7">
    <source>
        <dbReference type="ARBA" id="ARBA00023136"/>
    </source>
</evidence>
<keyword evidence="2 8" id="KW-0813">Transport</keyword>
<comment type="subunit">
    <text evidence="8">Component of the Sec protein translocase complex. Heterotrimer consisting of SecY, SecE and SecG subunits. The heterotrimers can form oligomers, although 1 heterotrimer is thought to be able to translocate proteins. Interacts with the ribosome. Interacts with SecDF, and other proteins may be involved. Interacts with SecA.</text>
</comment>
<dbReference type="Gene3D" id="1.20.5.1030">
    <property type="entry name" value="Preprotein translocase secy subunit"/>
    <property type="match status" value="1"/>
</dbReference>
<sequence length="63" mass="7186">MAGIINYIKESFEELKNNVTWTPWSEAQSLTILVAVFSIIFSLAIWGVDTVFSKVIKAYFELI</sequence>
<proteinExistence type="inferred from homology"/>
<evidence type="ECO:0000256" key="2">
    <source>
        <dbReference type="ARBA" id="ARBA00022448"/>
    </source>
</evidence>
<dbReference type="Proteomes" id="UP001202717">
    <property type="component" value="Chromosome"/>
</dbReference>
<evidence type="ECO:0000256" key="1">
    <source>
        <dbReference type="ARBA" id="ARBA00004370"/>
    </source>
</evidence>
<evidence type="ECO:0000313" key="9">
    <source>
        <dbReference type="EMBL" id="WCO00798.1"/>
    </source>
</evidence>
<dbReference type="NCBIfam" id="TIGR00964">
    <property type="entry name" value="secE_bact"/>
    <property type="match status" value="1"/>
</dbReference>
<dbReference type="InterPro" id="IPR038379">
    <property type="entry name" value="SecE_sf"/>
</dbReference>
<evidence type="ECO:0000256" key="5">
    <source>
        <dbReference type="ARBA" id="ARBA00022989"/>
    </source>
</evidence>
<keyword evidence="3 8" id="KW-0812">Transmembrane</keyword>